<protein>
    <submittedName>
        <fullName evidence="1">Uncharacterized protein</fullName>
    </submittedName>
</protein>
<accession>A0A075A734</accession>
<proteinExistence type="predicted"/>
<dbReference type="GeneID" id="20323027"/>
<dbReference type="EMBL" id="KL596859">
    <property type="protein sequence ID" value="KER23239.1"/>
    <property type="molecule type" value="Genomic_DNA"/>
</dbReference>
<dbReference type="AlphaFoldDB" id="A0A075A734"/>
<reference evidence="1 2" key="1">
    <citation type="submission" date="2013-11" db="EMBL/GenBank/DDBJ databases">
        <title>Opisthorchis viverrini - life in the bile duct.</title>
        <authorList>
            <person name="Young N.D."/>
            <person name="Nagarajan N."/>
            <person name="Lin S.J."/>
            <person name="Korhonen P.K."/>
            <person name="Jex A.R."/>
            <person name="Hall R.S."/>
            <person name="Safavi-Hemami H."/>
            <person name="Kaewkong W."/>
            <person name="Bertrand D."/>
            <person name="Gao S."/>
            <person name="Seet Q."/>
            <person name="Wongkham S."/>
            <person name="Teh B.T."/>
            <person name="Wongkham C."/>
            <person name="Intapan P.M."/>
            <person name="Maleewong W."/>
            <person name="Yang X."/>
            <person name="Hu M."/>
            <person name="Wang Z."/>
            <person name="Hofmann A."/>
            <person name="Sternberg P.W."/>
            <person name="Tan P."/>
            <person name="Wang J."/>
            <person name="Gasser R.B."/>
        </authorList>
    </citation>
    <scope>NUCLEOTIDE SEQUENCE [LARGE SCALE GENOMIC DNA]</scope>
</reference>
<keyword evidence="2" id="KW-1185">Reference proteome</keyword>
<dbReference type="Proteomes" id="UP000054324">
    <property type="component" value="Unassembled WGS sequence"/>
</dbReference>
<dbReference type="KEGG" id="ovi:T265_08848"/>
<evidence type="ECO:0000313" key="2">
    <source>
        <dbReference type="Proteomes" id="UP000054324"/>
    </source>
</evidence>
<evidence type="ECO:0000313" key="1">
    <source>
        <dbReference type="EMBL" id="KER23239.1"/>
    </source>
</evidence>
<dbReference type="CTD" id="20323027"/>
<name>A0A075A734_OPIVI</name>
<organism evidence="1 2">
    <name type="scientific">Opisthorchis viverrini</name>
    <name type="common">Southeast Asian liver fluke</name>
    <dbReference type="NCBI Taxonomy" id="6198"/>
    <lineage>
        <taxon>Eukaryota</taxon>
        <taxon>Metazoa</taxon>
        <taxon>Spiralia</taxon>
        <taxon>Lophotrochozoa</taxon>
        <taxon>Platyhelminthes</taxon>
        <taxon>Trematoda</taxon>
        <taxon>Digenea</taxon>
        <taxon>Opisthorchiida</taxon>
        <taxon>Opisthorchiata</taxon>
        <taxon>Opisthorchiidae</taxon>
        <taxon>Opisthorchis</taxon>
    </lineage>
</organism>
<sequence length="111" mass="12052">MGNNTHVEELQAGEANYTDTSDVHTLIIQLWSATCSGKQPQSTIKIPRTSMGSKSPPCLVKKVNITQSHGKQVVKFGPEGSGGFQAEIMMKNLPDSVSKGSMPSIRKFLEF</sequence>
<dbReference type="RefSeq" id="XP_009173024.1">
    <property type="nucleotide sequence ID" value="XM_009174760.1"/>
</dbReference>
<gene>
    <name evidence="1" type="ORF">T265_08848</name>
</gene>